<protein>
    <submittedName>
        <fullName evidence="3">IS3 family transposase</fullName>
    </submittedName>
</protein>
<feature type="region of interest" description="Disordered" evidence="1">
    <location>
        <begin position="281"/>
        <end position="311"/>
    </location>
</feature>
<dbReference type="PROSITE" id="PS50994">
    <property type="entry name" value="INTEGRASE"/>
    <property type="match status" value="1"/>
</dbReference>
<organism evidence="3 8">
    <name type="scientific">Maribellus comscasis</name>
    <dbReference type="NCBI Taxonomy" id="2681766"/>
    <lineage>
        <taxon>Bacteria</taxon>
        <taxon>Pseudomonadati</taxon>
        <taxon>Bacteroidota</taxon>
        <taxon>Bacteroidia</taxon>
        <taxon>Marinilabiliales</taxon>
        <taxon>Prolixibacteraceae</taxon>
        <taxon>Maribellus</taxon>
    </lineage>
</organism>
<dbReference type="EMBL" id="CP046401">
    <property type="protein sequence ID" value="QGY44766.1"/>
    <property type="molecule type" value="Genomic_DNA"/>
</dbReference>
<evidence type="ECO:0000313" key="3">
    <source>
        <dbReference type="EMBL" id="QGY42530.1"/>
    </source>
</evidence>
<dbReference type="KEGG" id="mcos:GM418_14140"/>
<dbReference type="PANTHER" id="PTHR46889:SF5">
    <property type="entry name" value="INTEGRASE PROTEIN"/>
    <property type="match status" value="1"/>
</dbReference>
<evidence type="ECO:0000313" key="8">
    <source>
        <dbReference type="Proteomes" id="UP000428260"/>
    </source>
</evidence>
<dbReference type="EMBL" id="CP046401">
    <property type="protein sequence ID" value="QGY43198.1"/>
    <property type="molecule type" value="Genomic_DNA"/>
</dbReference>
<feature type="domain" description="Integrase catalytic" evidence="2">
    <location>
        <begin position="107"/>
        <end position="280"/>
    </location>
</feature>
<dbReference type="EMBL" id="CP046401">
    <property type="protein sequence ID" value="QGY46169.1"/>
    <property type="molecule type" value="Genomic_DNA"/>
</dbReference>
<evidence type="ECO:0000313" key="4">
    <source>
        <dbReference type="EMBL" id="QGY43198.1"/>
    </source>
</evidence>
<dbReference type="Pfam" id="PF00665">
    <property type="entry name" value="rve"/>
    <property type="match status" value="1"/>
</dbReference>
<dbReference type="GO" id="GO:0015074">
    <property type="term" value="P:DNA integration"/>
    <property type="evidence" value="ECO:0007669"/>
    <property type="project" value="InterPro"/>
</dbReference>
<evidence type="ECO:0000256" key="1">
    <source>
        <dbReference type="SAM" id="MobiDB-lite"/>
    </source>
</evidence>
<proteinExistence type="predicted"/>
<dbReference type="SUPFAM" id="SSF53098">
    <property type="entry name" value="Ribonuclease H-like"/>
    <property type="match status" value="1"/>
</dbReference>
<name>A0A6I6JNH4_9BACT</name>
<accession>A0A6I6JNH4</accession>
<dbReference type="KEGG" id="mcos:GM418_21620"/>
<sequence length="311" mass="36525">MARMYPLVSKAVLCELFGFTRQAWYDNRKRQSGYQMEEVFILRQVKDLRKEHKRMGTEKLHRLIAPTLQKHNIKYGRDKFYILLREHGLLVRRRRRRPKTTNSKHFFRKYPNLVRDIEIMSSGRLWVSDITYIRTEKGFVYLSLVTDAYSRKIVGWCLWPDLTSEGALNALKMAISGEGVKQNLIHHSDRGIQYCCTDYVNYLQGSNINISMTENGDPYENAIAERVNGILKNEYDLNETYPDYHAALEATKVAVYKYNNKRPHRSVDFMLPVDAHKESGSLKKHWKKREFNTTGKEATEYKPATKTSDKK</sequence>
<evidence type="ECO:0000313" key="7">
    <source>
        <dbReference type="EMBL" id="QGY46770.1"/>
    </source>
</evidence>
<dbReference type="KEGG" id="mcos:GM418_05845"/>
<evidence type="ECO:0000259" key="2">
    <source>
        <dbReference type="PROSITE" id="PS50994"/>
    </source>
</evidence>
<dbReference type="InterPro" id="IPR048020">
    <property type="entry name" value="Transpos_IS3"/>
</dbReference>
<keyword evidence="8" id="KW-1185">Reference proteome</keyword>
<dbReference type="AlphaFoldDB" id="A0A6I6JNH4"/>
<dbReference type="InterPro" id="IPR001584">
    <property type="entry name" value="Integrase_cat-core"/>
</dbReference>
<dbReference type="InterPro" id="IPR036397">
    <property type="entry name" value="RNaseH_sf"/>
</dbReference>
<evidence type="ECO:0000313" key="6">
    <source>
        <dbReference type="EMBL" id="QGY46169.1"/>
    </source>
</evidence>
<dbReference type="Proteomes" id="UP000428260">
    <property type="component" value="Chromosome"/>
</dbReference>
<reference evidence="3 8" key="1">
    <citation type="submission" date="2019-11" db="EMBL/GenBank/DDBJ databases">
        <authorList>
            <person name="Zheng R.K."/>
            <person name="Sun C.M."/>
        </authorList>
    </citation>
    <scope>NUCLEOTIDE SEQUENCE [LARGE SCALE GENOMIC DNA]</scope>
    <source>
        <strain evidence="3 8">WC007</strain>
    </source>
</reference>
<dbReference type="EMBL" id="CP046401">
    <property type="protein sequence ID" value="QGY42530.1"/>
    <property type="molecule type" value="Genomic_DNA"/>
</dbReference>
<dbReference type="NCBIfam" id="NF033516">
    <property type="entry name" value="transpos_IS3"/>
    <property type="match status" value="1"/>
</dbReference>
<evidence type="ECO:0000313" key="5">
    <source>
        <dbReference type="EMBL" id="QGY44766.1"/>
    </source>
</evidence>
<dbReference type="KEGG" id="mcos:GM418_24865"/>
<dbReference type="GO" id="GO:0003676">
    <property type="term" value="F:nucleic acid binding"/>
    <property type="evidence" value="ECO:0007669"/>
    <property type="project" value="InterPro"/>
</dbReference>
<dbReference type="InterPro" id="IPR012337">
    <property type="entry name" value="RNaseH-like_sf"/>
</dbReference>
<dbReference type="InterPro" id="IPR050900">
    <property type="entry name" value="Transposase_IS3/IS150/IS904"/>
</dbReference>
<dbReference type="PANTHER" id="PTHR46889">
    <property type="entry name" value="TRANSPOSASE INSF FOR INSERTION SEQUENCE IS3B-RELATED"/>
    <property type="match status" value="1"/>
</dbReference>
<gene>
    <name evidence="3" type="ORF">GM418_02325</name>
    <name evidence="4" type="ORF">GM418_05845</name>
    <name evidence="5" type="ORF">GM418_14140</name>
    <name evidence="6" type="ORF">GM418_21620</name>
    <name evidence="7" type="ORF">GM418_24865</name>
</gene>
<dbReference type="KEGG" id="mcos:GM418_02325"/>
<dbReference type="EMBL" id="CP046401">
    <property type="protein sequence ID" value="QGY46770.1"/>
    <property type="molecule type" value="Genomic_DNA"/>
</dbReference>
<dbReference type="Gene3D" id="3.30.420.10">
    <property type="entry name" value="Ribonuclease H-like superfamily/Ribonuclease H"/>
    <property type="match status" value="1"/>
</dbReference>